<dbReference type="EMBL" id="DSKY01000020">
    <property type="protein sequence ID" value="HDY59471.1"/>
    <property type="molecule type" value="Genomic_DNA"/>
</dbReference>
<organism evidence="1">
    <name type="scientific">candidate division WOR-3 bacterium</name>
    <dbReference type="NCBI Taxonomy" id="2052148"/>
    <lineage>
        <taxon>Bacteria</taxon>
        <taxon>Bacteria division WOR-3</taxon>
    </lineage>
</organism>
<name>A0A7V0Z6B4_UNCW3</name>
<proteinExistence type="predicted"/>
<accession>A0A7V0Z6B4</accession>
<sequence length="69" mass="7825">MKNRITISILLCTVIGFFTLCTKKEPVKTASGELKITNLVFCSEEPEGYMKYDEQLMLNTNQVMLSGFI</sequence>
<protein>
    <submittedName>
        <fullName evidence="1">Uncharacterized protein</fullName>
    </submittedName>
</protein>
<evidence type="ECO:0000313" key="1">
    <source>
        <dbReference type="EMBL" id="HDY59471.1"/>
    </source>
</evidence>
<reference evidence="1" key="1">
    <citation type="journal article" date="2020" name="mSystems">
        <title>Genome- and Community-Level Interaction Insights into Carbon Utilization and Element Cycling Functions of Hydrothermarchaeota in Hydrothermal Sediment.</title>
        <authorList>
            <person name="Zhou Z."/>
            <person name="Liu Y."/>
            <person name="Xu W."/>
            <person name="Pan J."/>
            <person name="Luo Z.H."/>
            <person name="Li M."/>
        </authorList>
    </citation>
    <scope>NUCLEOTIDE SEQUENCE [LARGE SCALE GENOMIC DNA]</scope>
    <source>
        <strain evidence="1">SpSt-258</strain>
    </source>
</reference>
<comment type="caution">
    <text evidence="1">The sequence shown here is derived from an EMBL/GenBank/DDBJ whole genome shotgun (WGS) entry which is preliminary data.</text>
</comment>
<dbReference type="AlphaFoldDB" id="A0A7V0Z6B4"/>
<gene>
    <name evidence="1" type="ORF">ENP86_07970</name>
</gene>